<sequence length="103" mass="11352">MAIEFNKSLVPQKRLPDKTPDALKQAEGEVSKIFQTPVLGGTSPDRIDPETGEPREAHWYEWSVDPKYTLFGALINAIAGEDDPTPHAYGKNEGGQGVPEKLY</sequence>
<comment type="caution">
    <text evidence="2">The sequence shown here is derived from an EMBL/GenBank/DDBJ whole genome shotgun (WGS) entry which is preliminary data.</text>
</comment>
<protein>
    <submittedName>
        <fullName evidence="2">Uncharacterized protein</fullName>
    </submittedName>
</protein>
<evidence type="ECO:0000313" key="3">
    <source>
        <dbReference type="Proteomes" id="UP000178724"/>
    </source>
</evidence>
<dbReference type="AlphaFoldDB" id="A0A1F4Q6N2"/>
<feature type="region of interest" description="Disordered" evidence="1">
    <location>
        <begin position="81"/>
        <end position="103"/>
    </location>
</feature>
<organism evidence="2 3">
    <name type="scientific">candidate division WOR-1 bacterium RIFCSPHIGHO2_01_FULL_53_15</name>
    <dbReference type="NCBI Taxonomy" id="1802564"/>
    <lineage>
        <taxon>Bacteria</taxon>
        <taxon>Bacillati</taxon>
        <taxon>Saganbacteria</taxon>
    </lineage>
</organism>
<evidence type="ECO:0000313" key="2">
    <source>
        <dbReference type="EMBL" id="OGB90902.1"/>
    </source>
</evidence>
<accession>A0A1F4Q6N2</accession>
<dbReference type="EMBL" id="METM01000003">
    <property type="protein sequence ID" value="OGB90902.1"/>
    <property type="molecule type" value="Genomic_DNA"/>
</dbReference>
<dbReference type="Proteomes" id="UP000178724">
    <property type="component" value="Unassembled WGS sequence"/>
</dbReference>
<name>A0A1F4Q6N2_UNCSA</name>
<feature type="compositionally biased region" description="Basic and acidic residues" evidence="1">
    <location>
        <begin position="14"/>
        <end position="29"/>
    </location>
</feature>
<gene>
    <name evidence="2" type="ORF">A2625_07675</name>
</gene>
<feature type="region of interest" description="Disordered" evidence="1">
    <location>
        <begin position="1"/>
        <end position="29"/>
    </location>
</feature>
<proteinExistence type="predicted"/>
<evidence type="ECO:0000256" key="1">
    <source>
        <dbReference type="SAM" id="MobiDB-lite"/>
    </source>
</evidence>
<reference evidence="2 3" key="1">
    <citation type="journal article" date="2016" name="Nat. Commun.">
        <title>Thousands of microbial genomes shed light on interconnected biogeochemical processes in an aquifer system.</title>
        <authorList>
            <person name="Anantharaman K."/>
            <person name="Brown C.T."/>
            <person name="Hug L.A."/>
            <person name="Sharon I."/>
            <person name="Castelle C.J."/>
            <person name="Probst A.J."/>
            <person name="Thomas B.C."/>
            <person name="Singh A."/>
            <person name="Wilkins M.J."/>
            <person name="Karaoz U."/>
            <person name="Brodie E.L."/>
            <person name="Williams K.H."/>
            <person name="Hubbard S.S."/>
            <person name="Banfield J.F."/>
        </authorList>
    </citation>
    <scope>NUCLEOTIDE SEQUENCE [LARGE SCALE GENOMIC DNA]</scope>
</reference>